<dbReference type="GO" id="GO:0006281">
    <property type="term" value="P:DNA repair"/>
    <property type="evidence" value="ECO:0000318"/>
    <property type="project" value="GO_Central"/>
</dbReference>
<protein>
    <submittedName>
        <fullName evidence="10">Uncharacterized protein</fullName>
    </submittedName>
</protein>
<evidence type="ECO:0000313" key="11">
    <source>
        <dbReference type="Proteomes" id="UP000007241"/>
    </source>
</evidence>
<dbReference type="GO" id="GO:0006261">
    <property type="term" value="P:DNA-templated DNA replication"/>
    <property type="evidence" value="ECO:0000318"/>
    <property type="project" value="GO_Central"/>
</dbReference>
<dbReference type="GO" id="GO:0000278">
    <property type="term" value="P:mitotic cell cycle"/>
    <property type="evidence" value="ECO:0000318"/>
    <property type="project" value="GO_Central"/>
</dbReference>
<evidence type="ECO:0000256" key="1">
    <source>
        <dbReference type="ARBA" id="ARBA00004123"/>
    </source>
</evidence>
<dbReference type="PROSITE" id="PS50082">
    <property type="entry name" value="WD_REPEATS_2"/>
    <property type="match status" value="1"/>
</dbReference>
<dbReference type="SUPFAM" id="SSF50978">
    <property type="entry name" value="WD40 repeat-like"/>
    <property type="match status" value="1"/>
</dbReference>
<dbReference type="OMA" id="RYAHTNG"/>
<evidence type="ECO:0000256" key="6">
    <source>
        <dbReference type="SAM" id="MobiDB-lite"/>
    </source>
</evidence>
<evidence type="ECO:0000313" key="10">
    <source>
        <dbReference type="EMBL" id="EGF83942.1"/>
    </source>
</evidence>
<dbReference type="InterPro" id="IPR057646">
    <property type="entry name" value="WD40_WDHD1_1st"/>
</dbReference>
<sequence>MLERLITLNTGHSCAIFSADGSKIITAGADHLVKIYSTNLVRSGNETPLKLNDTHTQPITALATHASISYGSLHLYAIGSMLATGCKDQHVRLFDLDCMSLKSVIYRSTLDITHLAFSPNGKWISIGTDDGEVKLICIKDTTRTIALEGHSNTIKFVAFHPKDNIVVSSSTDGTLRIWRLNYAKNAAHDNKVSKIPSDMVDSAESVKVMRDLISRPTAGINDLGYITWHPSGSHFATRGRRQEVVVVQNGTWNIMYKLITPDPASVLQYSPNGMYLLTVGVKEHFCIWRPEVDREVPITNEKFAIPATGATWHPRSNELLTIDSIYNIGYIEKAIPAELPHPVTGQEKKIVKQLQKTDFEQSKTDRRNNTTDSNMATYNNYADNEEIDEEEYEEMCDFVVDDDGAGYLEDLKRPSDALRYKERSRATALSELQLGGLSCYNQPILGSTFSNEIQAAFQSGSTAELNNKRYLAFNLIGVVSSLKSDVHWTVNVEFHDKSQRPFHFTDHYGYTMSALNESGAVFACQATSSTPSTIFFRPLDNWPSKDEWTVQLAIKESALAVALTKMGIVVATDLGYLRYFSYGGSQIGIQSLAGPILTMAGHAKYLFIAYHSSGAFHGNQSVSFILMDAEKRKTIHRDNLPISPASTLEWVGFSDTMIPLTYDTKGILRGMFLHQDASWVPLLDTDVVRGTKQDHYWALGVVGSQFMCIICKNDKTPQFPKPIINELPLQVPFCQFNLTSTQMEESFFQQKLFLRHKIAENSMNMDEFSDNDSHDTDMFLHENLALDKTVLKLIHGACTAERSQRALDLCSMLHSTKSLEGATKLAIHLHLPNLASRINSIKEARYLAEKQRKAANERRHLYNHPTNPAVVRDFEYGGQHADRISELGMVESLTSQKNVRNFQVDGQTKAPHITENKNSTAYDQAEVNSVEIQDESNSHKAVVTKLPVANTKKTRNPFAIPANSAAVSVNNAVDGGKPLLPDIVNGMKLFEVISNAVTLKNQQDADKTKRSTTELAPVKRKQTTLLGMIPKPSADNTEMESKPKKPRNEINHQPTVQGSSSVVQEPVTLDQFTTRTALNDQPAFTKPPLNASKYTGDYLSESDNAEEKENMDCSFAVENLEYSRVDKGKAPADPSMSLKGFIFQK</sequence>
<dbReference type="InterPro" id="IPR015943">
    <property type="entry name" value="WD40/YVTN_repeat-like_dom_sf"/>
</dbReference>
<dbReference type="InParanoid" id="F4NTR3"/>
<feature type="domain" description="WDHD1/CFT4 second beta-propeller" evidence="7">
    <location>
        <begin position="456"/>
        <end position="732"/>
    </location>
</feature>
<evidence type="ECO:0000259" key="7">
    <source>
        <dbReference type="Pfam" id="PF12341"/>
    </source>
</evidence>
<keyword evidence="3" id="KW-0677">Repeat</keyword>
<dbReference type="Pfam" id="PF24817">
    <property type="entry name" value="WD40_WDHD1_1st"/>
    <property type="match status" value="1"/>
</dbReference>
<dbReference type="SMART" id="SM00320">
    <property type="entry name" value="WD40"/>
    <property type="match status" value="5"/>
</dbReference>
<feature type="compositionally biased region" description="Basic and acidic residues" evidence="6">
    <location>
        <begin position="1039"/>
        <end position="1050"/>
    </location>
</feature>
<dbReference type="PANTHER" id="PTHR19932:SF10">
    <property type="entry name" value="WD REPEAT AND HMG-BOX DNA-BINDING PROTEIN 1"/>
    <property type="match status" value="1"/>
</dbReference>
<evidence type="ECO:0000259" key="8">
    <source>
        <dbReference type="Pfam" id="PF20946"/>
    </source>
</evidence>
<dbReference type="OrthoDB" id="427368at2759"/>
<proteinExistence type="predicted"/>
<feature type="repeat" description="WD" evidence="5">
    <location>
        <begin position="147"/>
        <end position="188"/>
    </location>
</feature>
<dbReference type="AlphaFoldDB" id="F4NTR3"/>
<feature type="compositionally biased region" description="Polar residues" evidence="6">
    <location>
        <begin position="1051"/>
        <end position="1063"/>
    </location>
</feature>
<feature type="domain" description="WDHD1/CFT4 helical bundle" evidence="8">
    <location>
        <begin position="742"/>
        <end position="846"/>
    </location>
</feature>
<dbReference type="GO" id="GO:0043596">
    <property type="term" value="C:nuclear replication fork"/>
    <property type="evidence" value="ECO:0000318"/>
    <property type="project" value="GO_Central"/>
</dbReference>
<evidence type="ECO:0000259" key="9">
    <source>
        <dbReference type="Pfam" id="PF24817"/>
    </source>
</evidence>
<dbReference type="Gene3D" id="2.130.10.10">
    <property type="entry name" value="YVTN repeat-like/Quinoprotein amine dehydrogenase"/>
    <property type="match status" value="2"/>
</dbReference>
<dbReference type="Pfam" id="PF12341">
    <property type="entry name" value="Mcl1_mid"/>
    <property type="match status" value="1"/>
</dbReference>
<dbReference type="PANTHER" id="PTHR19932">
    <property type="entry name" value="WD REPEAT AND HMG-BOX DNA BINDING PROTEIN"/>
    <property type="match status" value="1"/>
</dbReference>
<keyword evidence="2 5" id="KW-0853">WD repeat</keyword>
<dbReference type="RefSeq" id="XP_006676285.1">
    <property type="nucleotide sequence ID" value="XM_006676222.1"/>
</dbReference>
<feature type="domain" description="WDHD1 first WD40" evidence="9">
    <location>
        <begin position="10"/>
        <end position="324"/>
    </location>
</feature>
<gene>
    <name evidence="10" type="ORF">BATDEDRAFT_84660</name>
</gene>
<evidence type="ECO:0000256" key="2">
    <source>
        <dbReference type="ARBA" id="ARBA00022574"/>
    </source>
</evidence>
<dbReference type="InterPro" id="IPR001680">
    <property type="entry name" value="WD40_rpt"/>
</dbReference>
<dbReference type="Proteomes" id="UP000007241">
    <property type="component" value="Unassembled WGS sequence"/>
</dbReference>
<feature type="region of interest" description="Disordered" evidence="6">
    <location>
        <begin position="354"/>
        <end position="379"/>
    </location>
</feature>
<organism evidence="10 11">
    <name type="scientific">Batrachochytrium dendrobatidis (strain JAM81 / FGSC 10211)</name>
    <name type="common">Frog chytrid fungus</name>
    <dbReference type="NCBI Taxonomy" id="684364"/>
    <lineage>
        <taxon>Eukaryota</taxon>
        <taxon>Fungi</taxon>
        <taxon>Fungi incertae sedis</taxon>
        <taxon>Chytridiomycota</taxon>
        <taxon>Chytridiomycota incertae sedis</taxon>
        <taxon>Chytridiomycetes</taxon>
        <taxon>Rhizophydiales</taxon>
        <taxon>Rhizophydiales incertae sedis</taxon>
        <taxon>Batrachochytrium</taxon>
    </lineage>
</organism>
<evidence type="ECO:0000256" key="5">
    <source>
        <dbReference type="PROSITE-ProRule" id="PRU00221"/>
    </source>
</evidence>
<dbReference type="GeneID" id="18241813"/>
<dbReference type="Pfam" id="PF20946">
    <property type="entry name" value="Ctf4_C"/>
    <property type="match status" value="1"/>
</dbReference>
<feature type="region of interest" description="Disordered" evidence="6">
    <location>
        <begin position="1028"/>
        <end position="1064"/>
    </location>
</feature>
<evidence type="ECO:0000256" key="3">
    <source>
        <dbReference type="ARBA" id="ARBA00022737"/>
    </source>
</evidence>
<accession>F4NTR3</accession>
<reference evidence="10 11" key="1">
    <citation type="submission" date="2009-12" db="EMBL/GenBank/DDBJ databases">
        <title>The draft genome of Batrachochytrium dendrobatidis.</title>
        <authorList>
            <consortium name="US DOE Joint Genome Institute (JGI-PGF)"/>
            <person name="Kuo A."/>
            <person name="Salamov A."/>
            <person name="Schmutz J."/>
            <person name="Lucas S."/>
            <person name="Pitluck S."/>
            <person name="Rosenblum E."/>
            <person name="Stajich J."/>
            <person name="Eisen M."/>
            <person name="Grigoriev I.V."/>
        </authorList>
    </citation>
    <scope>NUCLEOTIDE SEQUENCE [LARGE SCALE GENOMIC DNA]</scope>
    <source>
        <strain evidence="11">JAM81 / FGSC 10211</strain>
    </source>
</reference>
<keyword evidence="11" id="KW-1185">Reference proteome</keyword>
<dbReference type="HOGENOM" id="CLU_004219_1_0_1"/>
<dbReference type="EMBL" id="GL882879">
    <property type="protein sequence ID" value="EGF83942.1"/>
    <property type="molecule type" value="Genomic_DNA"/>
</dbReference>
<dbReference type="FunCoup" id="F4NTR3">
    <property type="interactions" value="396"/>
</dbReference>
<name>F4NTR3_BATDJ</name>
<dbReference type="STRING" id="684364.F4NTR3"/>
<comment type="subcellular location">
    <subcellularLocation>
        <location evidence="1">Nucleus</location>
    </subcellularLocation>
</comment>
<evidence type="ECO:0000256" key="4">
    <source>
        <dbReference type="ARBA" id="ARBA00023242"/>
    </source>
</evidence>
<dbReference type="InterPro" id="IPR022100">
    <property type="entry name" value="WDHD1/CFT4_beta-prop_2nd"/>
</dbReference>
<dbReference type="InterPro" id="IPR036322">
    <property type="entry name" value="WD40_repeat_dom_sf"/>
</dbReference>
<dbReference type="GO" id="GO:0003682">
    <property type="term" value="F:chromatin binding"/>
    <property type="evidence" value="ECO:0000318"/>
    <property type="project" value="GO_Central"/>
</dbReference>
<keyword evidence="4" id="KW-0539">Nucleus</keyword>
<dbReference type="InterPro" id="IPR048591">
    <property type="entry name" value="WDHD1/CFT4_hel"/>
</dbReference>
<feature type="compositionally biased region" description="Basic and acidic residues" evidence="6">
    <location>
        <begin position="354"/>
        <end position="369"/>
    </location>
</feature>
<dbReference type="PROSITE" id="PS50294">
    <property type="entry name" value="WD_REPEATS_REGION"/>
    <property type="match status" value="1"/>
</dbReference>